<feature type="transmembrane region" description="Helical" evidence="1">
    <location>
        <begin position="89"/>
        <end position="112"/>
    </location>
</feature>
<name>A0A4V3XF60_9APHY</name>
<proteinExistence type="predicted"/>
<protein>
    <submittedName>
        <fullName evidence="2">Uncharacterized protein</fullName>
    </submittedName>
</protein>
<dbReference type="EMBL" id="SGPM01000752">
    <property type="protein sequence ID" value="THH16213.1"/>
    <property type="molecule type" value="Genomic_DNA"/>
</dbReference>
<dbReference type="Proteomes" id="UP000308730">
    <property type="component" value="Unassembled WGS sequence"/>
</dbReference>
<sequence>MLEFVRELFVRLAPNVTAWCSALEAFLWRRQYKLEHQDSLRQRFGKALQWYIVLVNEAAAKVQREWDGCKHAVLQDRGNSRWLVIACDWVLWIAPASSVVVGHDSICILGWLFTDRFRSLLSGIFPFASAVALVPAITALISAITAVVPACYDEA</sequence>
<accession>A0A4V3XF60</accession>
<evidence type="ECO:0000256" key="1">
    <source>
        <dbReference type="SAM" id="Phobius"/>
    </source>
</evidence>
<keyword evidence="3" id="KW-1185">Reference proteome</keyword>
<feature type="transmembrane region" description="Helical" evidence="1">
    <location>
        <begin position="124"/>
        <end position="148"/>
    </location>
</feature>
<reference evidence="2 3" key="1">
    <citation type="submission" date="2019-02" db="EMBL/GenBank/DDBJ databases">
        <title>Genome sequencing of the rare red list fungi Antrodiella citrinella (Flaviporus citrinellus).</title>
        <authorList>
            <person name="Buettner E."/>
            <person name="Kellner H."/>
        </authorList>
    </citation>
    <scope>NUCLEOTIDE SEQUENCE [LARGE SCALE GENOMIC DNA]</scope>
    <source>
        <strain evidence="2 3">DSM 108506</strain>
    </source>
</reference>
<comment type="caution">
    <text evidence="2">The sequence shown here is derived from an EMBL/GenBank/DDBJ whole genome shotgun (WGS) entry which is preliminary data.</text>
</comment>
<keyword evidence="1" id="KW-0472">Membrane</keyword>
<dbReference type="AlphaFoldDB" id="A0A4V3XF60"/>
<evidence type="ECO:0000313" key="2">
    <source>
        <dbReference type="EMBL" id="THH16213.1"/>
    </source>
</evidence>
<dbReference type="OrthoDB" id="3200967at2759"/>
<gene>
    <name evidence="2" type="ORF">EUX98_g9339</name>
</gene>
<keyword evidence="1" id="KW-1133">Transmembrane helix</keyword>
<evidence type="ECO:0000313" key="3">
    <source>
        <dbReference type="Proteomes" id="UP000308730"/>
    </source>
</evidence>
<keyword evidence="1" id="KW-0812">Transmembrane</keyword>
<organism evidence="2 3">
    <name type="scientific">Antrodiella citrinella</name>
    <dbReference type="NCBI Taxonomy" id="2447956"/>
    <lineage>
        <taxon>Eukaryota</taxon>
        <taxon>Fungi</taxon>
        <taxon>Dikarya</taxon>
        <taxon>Basidiomycota</taxon>
        <taxon>Agaricomycotina</taxon>
        <taxon>Agaricomycetes</taxon>
        <taxon>Polyporales</taxon>
        <taxon>Steccherinaceae</taxon>
        <taxon>Antrodiella</taxon>
    </lineage>
</organism>